<proteinExistence type="predicted"/>
<accession>A0A0R1EQX6</accession>
<name>A0A0R1EQX6_9LACO</name>
<dbReference type="GeneID" id="65916963"/>
<dbReference type="Pfam" id="PF04221">
    <property type="entry name" value="RelB"/>
    <property type="match status" value="1"/>
</dbReference>
<dbReference type="AlphaFoldDB" id="A0A0R1EQX6"/>
<dbReference type="eggNOG" id="COG3077">
    <property type="taxonomic scope" value="Bacteria"/>
</dbReference>
<comment type="caution">
    <text evidence="1">The sequence shown here is derived from an EMBL/GenBank/DDBJ whole genome shotgun (WGS) entry which is preliminary data.</text>
</comment>
<dbReference type="RefSeq" id="WP_010010092.1">
    <property type="nucleotide sequence ID" value="NZ_AZCN01000156.1"/>
</dbReference>
<dbReference type="GO" id="GO:0006355">
    <property type="term" value="P:regulation of DNA-templated transcription"/>
    <property type="evidence" value="ECO:0007669"/>
    <property type="project" value="InterPro"/>
</dbReference>
<evidence type="ECO:0000313" key="1">
    <source>
        <dbReference type="EMBL" id="KRK11736.1"/>
    </source>
</evidence>
<dbReference type="NCBIfam" id="TIGR02384">
    <property type="entry name" value="RelB_DinJ"/>
    <property type="match status" value="1"/>
</dbReference>
<gene>
    <name evidence="1" type="ORF">FD22_GL000563</name>
</gene>
<dbReference type="Proteomes" id="UP000051181">
    <property type="component" value="Unassembled WGS sequence"/>
</dbReference>
<reference evidence="1 2" key="1">
    <citation type="journal article" date="2015" name="Genome Announc.">
        <title>Expanding the biotechnology potential of lactobacilli through comparative genomics of 213 strains and associated genera.</title>
        <authorList>
            <person name="Sun Z."/>
            <person name="Harris H.M."/>
            <person name="McCann A."/>
            <person name="Guo C."/>
            <person name="Argimon S."/>
            <person name="Zhang W."/>
            <person name="Yang X."/>
            <person name="Jeffery I.B."/>
            <person name="Cooney J.C."/>
            <person name="Kagawa T.F."/>
            <person name="Liu W."/>
            <person name="Song Y."/>
            <person name="Salvetti E."/>
            <person name="Wrobel A."/>
            <person name="Rasinkangas P."/>
            <person name="Parkhill J."/>
            <person name="Rea M.C."/>
            <person name="O'Sullivan O."/>
            <person name="Ritari J."/>
            <person name="Douillard F.P."/>
            <person name="Paul Ross R."/>
            <person name="Yang R."/>
            <person name="Briner A.E."/>
            <person name="Felis G.E."/>
            <person name="de Vos W.M."/>
            <person name="Barrangou R."/>
            <person name="Klaenhammer T.R."/>
            <person name="Caufield P.W."/>
            <person name="Cui Y."/>
            <person name="Zhang H."/>
            <person name="O'Toole P.W."/>
        </authorList>
    </citation>
    <scope>NUCLEOTIDE SEQUENCE [LARGE SCALE GENOMIC DNA]</scope>
    <source>
        <strain evidence="1 2">DSM 20001</strain>
    </source>
</reference>
<evidence type="ECO:0000313" key="2">
    <source>
        <dbReference type="Proteomes" id="UP000051181"/>
    </source>
</evidence>
<dbReference type="InterPro" id="IPR013321">
    <property type="entry name" value="Arc_rbn_hlx_hlx"/>
</dbReference>
<sequence>MHEAKTKKIAISFKVDQHDKELATEIYKNLGLNLSTAFQMFLKKSIAEGGLPFDARDPFYSQANIENILASKKQLDDDQGAVSEGDQ</sequence>
<organism evidence="1 2">
    <name type="scientific">Loigolactobacillus coryniformis subsp. coryniformis KCTC 3167 = DSM 20001</name>
    <dbReference type="NCBI Taxonomy" id="913848"/>
    <lineage>
        <taxon>Bacteria</taxon>
        <taxon>Bacillati</taxon>
        <taxon>Bacillota</taxon>
        <taxon>Bacilli</taxon>
        <taxon>Lactobacillales</taxon>
        <taxon>Lactobacillaceae</taxon>
        <taxon>Loigolactobacillus</taxon>
    </lineage>
</organism>
<dbReference type="InterPro" id="IPR007337">
    <property type="entry name" value="RelB/DinJ"/>
</dbReference>
<dbReference type="Gene3D" id="1.10.1220.10">
    <property type="entry name" value="Met repressor-like"/>
    <property type="match status" value="1"/>
</dbReference>
<dbReference type="EMBL" id="AZCN01000156">
    <property type="protein sequence ID" value="KRK11736.1"/>
    <property type="molecule type" value="Genomic_DNA"/>
</dbReference>
<protein>
    <submittedName>
        <fullName evidence="1">DNA damage-inducible protein</fullName>
    </submittedName>
</protein>
<dbReference type="PATRIC" id="fig|913848.6.peg.578"/>